<dbReference type="InterPro" id="IPR005152">
    <property type="entry name" value="Lipase_secreted"/>
</dbReference>
<gene>
    <name evidence="2" type="ORF">CDG68_15650</name>
</gene>
<sequence>MKRNLLTVLILSSGLILSACNDSDDNGSSIIGSTDPNANNITNPVVGIPTAYSKDDMSAVAAESVVMTYKMKGVNDKETQATALVFVPKTTPPAAGWPVVAWAHGTTGVADKCAPSQQGLKGTEVLLKQLLAQGYVVVAPDYEGLGEPSGREAHPFLNLKSEAYSITDAVVAARDYIKKQGKPVSKDWLAIGHSQGGQAALGAAQYASRAQLNYKGTIAVAPASNLSLILLGGEAQANGMTDLSAKISTLASLDTYTALITAGLRNKNPQLTFSQVFKSPTDTLAQSAETLCSGDVGLTLGGGMMKYASENNYSLEGYPRTQSNFLELSAVSTFLISESQPLQVKLNQPVIIYQGGADATVPKKVTDFLLTGDGAKQSNITYRTEAEWDHTTAYTANLANIVNDVKSMMPAQ</sequence>
<dbReference type="SUPFAM" id="SSF53474">
    <property type="entry name" value="alpha/beta-Hydrolases"/>
    <property type="match status" value="1"/>
</dbReference>
<keyword evidence="1" id="KW-0732">Signal</keyword>
<dbReference type="AlphaFoldDB" id="A0A3G2T448"/>
<protein>
    <submittedName>
        <fullName evidence="2">Alpha/beta fold hydrolase</fullName>
    </submittedName>
</protein>
<dbReference type="InterPro" id="IPR029058">
    <property type="entry name" value="AB_hydrolase_fold"/>
</dbReference>
<accession>A0A3G2T448</accession>
<reference evidence="2 3" key="1">
    <citation type="submission" date="2018-10" db="EMBL/GenBank/DDBJ databases">
        <title>The complete genome of Acinetobacter wuhouensis strain WCHAW010062.</title>
        <authorList>
            <person name="Hu Y."/>
            <person name="Long H."/>
            <person name="Feng Y."/>
            <person name="Zong Z."/>
        </authorList>
    </citation>
    <scope>NUCLEOTIDE SEQUENCE [LARGE SCALE GENOMIC DNA]</scope>
    <source>
        <strain evidence="2 3">WCHAW010062</strain>
    </source>
</reference>
<dbReference type="Gene3D" id="3.40.50.1820">
    <property type="entry name" value="alpha/beta hydrolase"/>
    <property type="match status" value="1"/>
</dbReference>
<dbReference type="Pfam" id="PF03583">
    <property type="entry name" value="LIP"/>
    <property type="match status" value="1"/>
</dbReference>
<dbReference type="PANTHER" id="PTHR34853:SF1">
    <property type="entry name" value="LIPASE 5"/>
    <property type="match status" value="1"/>
</dbReference>
<dbReference type="GO" id="GO:0016042">
    <property type="term" value="P:lipid catabolic process"/>
    <property type="evidence" value="ECO:0007669"/>
    <property type="project" value="InterPro"/>
</dbReference>
<dbReference type="Proteomes" id="UP000279962">
    <property type="component" value="Chromosome"/>
</dbReference>
<dbReference type="RefSeq" id="WP_087552565.1">
    <property type="nucleotide sequence ID" value="NZ_CP033133.1"/>
</dbReference>
<name>A0A3G2T448_9GAMM</name>
<keyword evidence="2" id="KW-0378">Hydrolase</keyword>
<dbReference type="GO" id="GO:0004806">
    <property type="term" value="F:triacylglycerol lipase activity"/>
    <property type="evidence" value="ECO:0007669"/>
    <property type="project" value="InterPro"/>
</dbReference>
<dbReference type="EMBL" id="CP033133">
    <property type="protein sequence ID" value="AYO54998.1"/>
    <property type="molecule type" value="Genomic_DNA"/>
</dbReference>
<dbReference type="PROSITE" id="PS51257">
    <property type="entry name" value="PROKAR_LIPOPROTEIN"/>
    <property type="match status" value="1"/>
</dbReference>
<evidence type="ECO:0000313" key="3">
    <source>
        <dbReference type="Proteomes" id="UP000279962"/>
    </source>
</evidence>
<evidence type="ECO:0000256" key="1">
    <source>
        <dbReference type="SAM" id="SignalP"/>
    </source>
</evidence>
<dbReference type="PANTHER" id="PTHR34853">
    <property type="match status" value="1"/>
</dbReference>
<proteinExistence type="predicted"/>
<feature type="signal peptide" evidence="1">
    <location>
        <begin position="1"/>
        <end position="19"/>
    </location>
</feature>
<feature type="chain" id="PRO_5018074430" evidence="1">
    <location>
        <begin position="20"/>
        <end position="412"/>
    </location>
</feature>
<dbReference type="PIRSF" id="PIRSF029171">
    <property type="entry name" value="Esterase_LipA"/>
    <property type="match status" value="1"/>
</dbReference>
<organism evidence="2 3">
    <name type="scientific">Acinetobacter wuhouensis</name>
    <dbReference type="NCBI Taxonomy" id="1879050"/>
    <lineage>
        <taxon>Bacteria</taxon>
        <taxon>Pseudomonadati</taxon>
        <taxon>Pseudomonadota</taxon>
        <taxon>Gammaproteobacteria</taxon>
        <taxon>Moraxellales</taxon>
        <taxon>Moraxellaceae</taxon>
        <taxon>Acinetobacter</taxon>
    </lineage>
</organism>
<evidence type="ECO:0000313" key="2">
    <source>
        <dbReference type="EMBL" id="AYO54998.1"/>
    </source>
</evidence>